<dbReference type="Gene3D" id="3.30.460.10">
    <property type="entry name" value="Beta Polymerase, domain 2"/>
    <property type="match status" value="1"/>
</dbReference>
<evidence type="ECO:0000313" key="12">
    <source>
        <dbReference type="Proteomes" id="UP000251075"/>
    </source>
</evidence>
<protein>
    <submittedName>
        <fullName evidence="11">Nucleotidyltransferase</fullName>
    </submittedName>
</protein>
<organism evidence="11 12">
    <name type="scientific">Paramagnetospirillum kuznetsovii</name>
    <dbReference type="NCBI Taxonomy" id="2053833"/>
    <lineage>
        <taxon>Bacteria</taxon>
        <taxon>Pseudomonadati</taxon>
        <taxon>Pseudomonadota</taxon>
        <taxon>Alphaproteobacteria</taxon>
        <taxon>Rhodospirillales</taxon>
        <taxon>Magnetospirillaceae</taxon>
        <taxon>Paramagnetospirillum</taxon>
    </lineage>
</organism>
<accession>A0A364NXH7</accession>
<dbReference type="Pfam" id="PF01909">
    <property type="entry name" value="NTP_transf_2"/>
    <property type="match status" value="1"/>
</dbReference>
<comment type="cofactor">
    <cofactor evidence="1">
        <name>Mg(2+)</name>
        <dbReference type="ChEBI" id="CHEBI:18420"/>
    </cofactor>
</comment>
<evidence type="ECO:0000256" key="4">
    <source>
        <dbReference type="ARBA" id="ARBA00022695"/>
    </source>
</evidence>
<keyword evidence="4" id="KW-0548">Nucleotidyltransferase</keyword>
<dbReference type="AlphaFoldDB" id="A0A364NXH7"/>
<dbReference type="RefSeq" id="WP_112144534.1">
    <property type="nucleotide sequence ID" value="NZ_PGTO01000007.1"/>
</dbReference>
<keyword evidence="2" id="KW-1277">Toxin-antitoxin system</keyword>
<dbReference type="InterPro" id="IPR043519">
    <property type="entry name" value="NT_sf"/>
</dbReference>
<keyword evidence="12" id="KW-1185">Reference proteome</keyword>
<dbReference type="SUPFAM" id="SSF81301">
    <property type="entry name" value="Nucleotidyltransferase"/>
    <property type="match status" value="1"/>
</dbReference>
<keyword evidence="7" id="KW-0067">ATP-binding</keyword>
<comment type="caution">
    <text evidence="11">The sequence shown here is derived from an EMBL/GenBank/DDBJ whole genome shotgun (WGS) entry which is preliminary data.</text>
</comment>
<dbReference type="Proteomes" id="UP000251075">
    <property type="component" value="Unassembled WGS sequence"/>
</dbReference>
<feature type="domain" description="Polymerase nucleotidyl transferase" evidence="10">
    <location>
        <begin position="17"/>
        <end position="90"/>
    </location>
</feature>
<evidence type="ECO:0000259" key="10">
    <source>
        <dbReference type="Pfam" id="PF01909"/>
    </source>
</evidence>
<dbReference type="GO" id="GO:0005524">
    <property type="term" value="F:ATP binding"/>
    <property type="evidence" value="ECO:0007669"/>
    <property type="project" value="UniProtKB-KW"/>
</dbReference>
<dbReference type="GO" id="GO:0016779">
    <property type="term" value="F:nucleotidyltransferase activity"/>
    <property type="evidence" value="ECO:0007669"/>
    <property type="project" value="UniProtKB-KW"/>
</dbReference>
<evidence type="ECO:0000256" key="7">
    <source>
        <dbReference type="ARBA" id="ARBA00022840"/>
    </source>
</evidence>
<evidence type="ECO:0000256" key="3">
    <source>
        <dbReference type="ARBA" id="ARBA00022679"/>
    </source>
</evidence>
<keyword evidence="3 11" id="KW-0808">Transferase</keyword>
<proteinExistence type="inferred from homology"/>
<comment type="similarity">
    <text evidence="9">Belongs to the MntA antitoxin family.</text>
</comment>
<dbReference type="OrthoDB" id="559450at2"/>
<dbReference type="InterPro" id="IPR002934">
    <property type="entry name" value="Polymerase_NTP_transf_dom"/>
</dbReference>
<gene>
    <name evidence="11" type="ORF">CU669_10795</name>
</gene>
<dbReference type="GO" id="GO:0046872">
    <property type="term" value="F:metal ion binding"/>
    <property type="evidence" value="ECO:0007669"/>
    <property type="project" value="UniProtKB-KW"/>
</dbReference>
<dbReference type="PANTHER" id="PTHR33571:SF12">
    <property type="entry name" value="BSL3053 PROTEIN"/>
    <property type="match status" value="1"/>
</dbReference>
<dbReference type="InterPro" id="IPR052038">
    <property type="entry name" value="Type-VII_TA_antitoxin"/>
</dbReference>
<evidence type="ECO:0000256" key="9">
    <source>
        <dbReference type="ARBA" id="ARBA00038276"/>
    </source>
</evidence>
<evidence type="ECO:0000256" key="1">
    <source>
        <dbReference type="ARBA" id="ARBA00001946"/>
    </source>
</evidence>
<evidence type="ECO:0000313" key="11">
    <source>
        <dbReference type="EMBL" id="RAU21788.1"/>
    </source>
</evidence>
<dbReference type="CDD" id="cd05403">
    <property type="entry name" value="NT_KNTase_like"/>
    <property type="match status" value="1"/>
</dbReference>
<dbReference type="PANTHER" id="PTHR33571">
    <property type="entry name" value="SSL8005 PROTEIN"/>
    <property type="match status" value="1"/>
</dbReference>
<evidence type="ECO:0000256" key="2">
    <source>
        <dbReference type="ARBA" id="ARBA00022649"/>
    </source>
</evidence>
<sequence>MIRDDVTRILRARRDDLVRMGVVHAAIFGSVARGDERPDSDIDIMIEVDPAIVRGIFAIGGIQQSLEEWIGRSVDLARRDRLRPGIAEEAARDGVHAF</sequence>
<evidence type="ECO:0000256" key="8">
    <source>
        <dbReference type="ARBA" id="ARBA00022842"/>
    </source>
</evidence>
<evidence type="ECO:0000256" key="5">
    <source>
        <dbReference type="ARBA" id="ARBA00022723"/>
    </source>
</evidence>
<keyword evidence="5" id="KW-0479">Metal-binding</keyword>
<evidence type="ECO:0000256" key="6">
    <source>
        <dbReference type="ARBA" id="ARBA00022741"/>
    </source>
</evidence>
<keyword evidence="8" id="KW-0460">Magnesium</keyword>
<keyword evidence="6" id="KW-0547">Nucleotide-binding</keyword>
<name>A0A364NXH7_9PROT</name>
<dbReference type="EMBL" id="PGTO01000007">
    <property type="protein sequence ID" value="RAU21788.1"/>
    <property type="molecule type" value="Genomic_DNA"/>
</dbReference>
<reference evidence="11 12" key="1">
    <citation type="submission" date="2017-11" db="EMBL/GenBank/DDBJ databases">
        <title>Draft genome sequence of magnetotactic bacterium Magnetospirillum kuznetsovii LBB-42.</title>
        <authorList>
            <person name="Grouzdev D.S."/>
            <person name="Rysina M.S."/>
            <person name="Baslerov R.V."/>
            <person name="Koziaeva V."/>
        </authorList>
    </citation>
    <scope>NUCLEOTIDE SEQUENCE [LARGE SCALE GENOMIC DNA]</scope>
    <source>
        <strain evidence="11 12">LBB-42</strain>
    </source>
</reference>